<dbReference type="GO" id="GO:0008610">
    <property type="term" value="P:lipid biosynthetic process"/>
    <property type="evidence" value="ECO:0007669"/>
    <property type="project" value="UniProtKB-ARBA"/>
</dbReference>
<evidence type="ECO:0000256" key="1">
    <source>
        <dbReference type="ARBA" id="ARBA00004533"/>
    </source>
</evidence>
<accession>A0A382QBF1</accession>
<feature type="non-terminal residue" evidence="7">
    <location>
        <position position="1"/>
    </location>
</feature>
<dbReference type="AlphaFoldDB" id="A0A382QBF1"/>
<feature type="non-terminal residue" evidence="7">
    <location>
        <position position="273"/>
    </location>
</feature>
<evidence type="ECO:0000256" key="3">
    <source>
        <dbReference type="ARBA" id="ARBA00022519"/>
    </source>
</evidence>
<dbReference type="GO" id="GO:0016746">
    <property type="term" value="F:acyltransferase activity"/>
    <property type="evidence" value="ECO:0007669"/>
    <property type="project" value="UniProtKB-KW"/>
</dbReference>
<sequence length="273" mass="29857">MWRKRLKNQTIFYVVRIFLAFINAIPRTTALSVCDTLGRIVCLCATGTRLRAIVNLNRGYGSERTAAEIRSMAVQVFRDLGRNAVDAVRLSQITPETVGCLVAVEGMEHLEAAYAEGKGVLAVSGHMGNFELLGAYLAMKGFRVTVVAAALYDERLDALLGANRIRGGLNVVQRAHATSAVLRALRRGEVVGLLVDQDTRVPGTFVRFFDHPTHTPVGPAVIAGRTGVPIVPMGIRRREDDTHLITIKPPISVEDRPSEEVVNQAVQKYTSEI</sequence>
<keyword evidence="3" id="KW-0997">Cell inner membrane</keyword>
<evidence type="ECO:0008006" key="8">
    <source>
        <dbReference type="Google" id="ProtNLM"/>
    </source>
</evidence>
<dbReference type="PANTHER" id="PTHR30606:SF10">
    <property type="entry name" value="PHOSPHATIDYLINOSITOL MANNOSIDE ACYLTRANSFERASE"/>
    <property type="match status" value="1"/>
</dbReference>
<dbReference type="GO" id="GO:1901137">
    <property type="term" value="P:carbohydrate derivative biosynthetic process"/>
    <property type="evidence" value="ECO:0007669"/>
    <property type="project" value="UniProtKB-ARBA"/>
</dbReference>
<dbReference type="Pfam" id="PF03279">
    <property type="entry name" value="Lip_A_acyltrans"/>
    <property type="match status" value="1"/>
</dbReference>
<keyword evidence="2" id="KW-1003">Cell membrane</keyword>
<gene>
    <name evidence="7" type="ORF">METZ01_LOCUS334736</name>
</gene>
<keyword evidence="5" id="KW-0472">Membrane</keyword>
<evidence type="ECO:0000256" key="4">
    <source>
        <dbReference type="ARBA" id="ARBA00022679"/>
    </source>
</evidence>
<comment type="subcellular location">
    <subcellularLocation>
        <location evidence="1">Cell inner membrane</location>
    </subcellularLocation>
</comment>
<dbReference type="PANTHER" id="PTHR30606">
    <property type="entry name" value="LIPID A BIOSYNTHESIS LAUROYL ACYLTRANSFERASE"/>
    <property type="match status" value="1"/>
</dbReference>
<proteinExistence type="predicted"/>
<keyword evidence="6" id="KW-0012">Acyltransferase</keyword>
<keyword evidence="4" id="KW-0808">Transferase</keyword>
<organism evidence="7">
    <name type="scientific">marine metagenome</name>
    <dbReference type="NCBI Taxonomy" id="408172"/>
    <lineage>
        <taxon>unclassified sequences</taxon>
        <taxon>metagenomes</taxon>
        <taxon>ecological metagenomes</taxon>
    </lineage>
</organism>
<evidence type="ECO:0000313" key="7">
    <source>
        <dbReference type="EMBL" id="SVC81882.1"/>
    </source>
</evidence>
<evidence type="ECO:0000256" key="6">
    <source>
        <dbReference type="ARBA" id="ARBA00023315"/>
    </source>
</evidence>
<protein>
    <recommendedName>
        <fullName evidence="8">Phospholipid/glycerol acyltransferase domain-containing protein</fullName>
    </recommendedName>
</protein>
<dbReference type="EMBL" id="UINC01112732">
    <property type="protein sequence ID" value="SVC81882.1"/>
    <property type="molecule type" value="Genomic_DNA"/>
</dbReference>
<evidence type="ECO:0000256" key="5">
    <source>
        <dbReference type="ARBA" id="ARBA00023136"/>
    </source>
</evidence>
<reference evidence="7" key="1">
    <citation type="submission" date="2018-05" db="EMBL/GenBank/DDBJ databases">
        <authorList>
            <person name="Lanie J.A."/>
            <person name="Ng W.-L."/>
            <person name="Kazmierczak K.M."/>
            <person name="Andrzejewski T.M."/>
            <person name="Davidsen T.M."/>
            <person name="Wayne K.J."/>
            <person name="Tettelin H."/>
            <person name="Glass J.I."/>
            <person name="Rusch D."/>
            <person name="Podicherti R."/>
            <person name="Tsui H.-C.T."/>
            <person name="Winkler M.E."/>
        </authorList>
    </citation>
    <scope>NUCLEOTIDE SEQUENCE</scope>
</reference>
<dbReference type="GO" id="GO:0005886">
    <property type="term" value="C:plasma membrane"/>
    <property type="evidence" value="ECO:0007669"/>
    <property type="project" value="UniProtKB-SubCell"/>
</dbReference>
<dbReference type="CDD" id="cd07984">
    <property type="entry name" value="LPLAT_LABLAT-like"/>
    <property type="match status" value="1"/>
</dbReference>
<evidence type="ECO:0000256" key="2">
    <source>
        <dbReference type="ARBA" id="ARBA00022475"/>
    </source>
</evidence>
<name>A0A382QBF1_9ZZZZ</name>
<dbReference type="InterPro" id="IPR004960">
    <property type="entry name" value="LipA_acyltrans"/>
</dbReference>